<name>A0A239F168_9ACTN</name>
<dbReference type="Proteomes" id="UP000198280">
    <property type="component" value="Unassembled WGS sequence"/>
</dbReference>
<proteinExistence type="predicted"/>
<dbReference type="RefSeq" id="WP_089224202.1">
    <property type="nucleotide sequence ID" value="NZ_FZOF01000006.1"/>
</dbReference>
<feature type="coiled-coil region" evidence="1">
    <location>
        <begin position="162"/>
        <end position="189"/>
    </location>
</feature>
<protein>
    <submittedName>
        <fullName evidence="2">Uncharacterized protein</fullName>
    </submittedName>
</protein>
<sequence length="215" mass="23992">MTTTLVLSFGVVTVERLSEASKPWVTAYELTGPRVSGVVEIAPMYDEPRVPGASGETAFELLPSAFEVAYGQNTWSRGGVSGTLEVLGSRLANSAIVHADQIDWRFSIRRIQTGIGDYPAPDGATARTREIIRALVELHRRDRKFVYEKAATFARARRLDRLNAIEREYREVDAMLRAIQARHANLQQRKSLMAGEWSFETAIDEAEPITVSLIK</sequence>
<dbReference type="AlphaFoldDB" id="A0A239F168"/>
<evidence type="ECO:0000256" key="1">
    <source>
        <dbReference type="SAM" id="Coils"/>
    </source>
</evidence>
<organism evidence="2 3">
    <name type="scientific">Actinacidiphila glaucinigra</name>
    <dbReference type="NCBI Taxonomy" id="235986"/>
    <lineage>
        <taxon>Bacteria</taxon>
        <taxon>Bacillati</taxon>
        <taxon>Actinomycetota</taxon>
        <taxon>Actinomycetes</taxon>
        <taxon>Kitasatosporales</taxon>
        <taxon>Streptomycetaceae</taxon>
        <taxon>Actinacidiphila</taxon>
    </lineage>
</organism>
<accession>A0A239F168</accession>
<dbReference type="OrthoDB" id="9813719at2"/>
<evidence type="ECO:0000313" key="3">
    <source>
        <dbReference type="Proteomes" id="UP000198280"/>
    </source>
</evidence>
<keyword evidence="3" id="KW-1185">Reference proteome</keyword>
<gene>
    <name evidence="2" type="ORF">SAMN05216252_106228</name>
</gene>
<dbReference type="EMBL" id="FZOF01000006">
    <property type="protein sequence ID" value="SNS49902.1"/>
    <property type="molecule type" value="Genomic_DNA"/>
</dbReference>
<reference evidence="2 3" key="1">
    <citation type="submission" date="2017-06" db="EMBL/GenBank/DDBJ databases">
        <authorList>
            <person name="Kim H.J."/>
            <person name="Triplett B.A."/>
        </authorList>
    </citation>
    <scope>NUCLEOTIDE SEQUENCE [LARGE SCALE GENOMIC DNA]</scope>
    <source>
        <strain evidence="2 3">CGMCC 4.1858</strain>
    </source>
</reference>
<keyword evidence="1" id="KW-0175">Coiled coil</keyword>
<evidence type="ECO:0000313" key="2">
    <source>
        <dbReference type="EMBL" id="SNS49902.1"/>
    </source>
</evidence>